<keyword evidence="1 3" id="KW-0378">Hydrolase</keyword>
<reference evidence="3 4" key="1">
    <citation type="submission" date="2018-07" db="EMBL/GenBank/DDBJ databases">
        <authorList>
            <person name="Peeters C."/>
        </authorList>
    </citation>
    <scope>NUCLEOTIDE SEQUENCE [LARGE SCALE GENOMIC DNA]</scope>
    <source>
        <strain evidence="3 4">LMG 3411</strain>
    </source>
</reference>
<accession>A0A446CE08</accession>
<evidence type="ECO:0000256" key="1">
    <source>
        <dbReference type="ARBA" id="ARBA00022801"/>
    </source>
</evidence>
<proteinExistence type="predicted"/>
<organism evidence="3 4">
    <name type="scientific">Achromobacter agilis</name>
    <dbReference type="NCBI Taxonomy" id="1353888"/>
    <lineage>
        <taxon>Bacteria</taxon>
        <taxon>Pseudomonadati</taxon>
        <taxon>Pseudomonadota</taxon>
        <taxon>Betaproteobacteria</taxon>
        <taxon>Burkholderiales</taxon>
        <taxon>Alcaligenaceae</taxon>
        <taxon>Achromobacter</taxon>
    </lineage>
</organism>
<protein>
    <submittedName>
        <fullName evidence="3">2-hydroxy-6-oxononadienedioate/2-hydroxy-6-oxononatrienedioate hydrolase</fullName>
        <ecNumber evidence="3">3.7.1.14</ecNumber>
    </submittedName>
</protein>
<dbReference type="InterPro" id="IPR029058">
    <property type="entry name" value="AB_hydrolase_fold"/>
</dbReference>
<evidence type="ECO:0000313" key="4">
    <source>
        <dbReference type="Proteomes" id="UP000289184"/>
    </source>
</evidence>
<dbReference type="PANTHER" id="PTHR43798:SF31">
    <property type="entry name" value="AB HYDROLASE SUPERFAMILY PROTEIN YCLE"/>
    <property type="match status" value="1"/>
</dbReference>
<sequence length="270" mass="28270">MNSSLKVVSGGATLAAEIVGSGPAVVFLHANVCDKRMWRPQLDAVGAHCRAIAYDRRGFGGTASAAEDYSAVADLVAVLDATVGAAPAILVGCSQGANIALGASLMHPSRVRGLVLIAPTVAGASEAVYSSDLAEMVAQQKRAEAAGDLDRLNDIKARLFLDGPLAPEGRVEGDARRLFLDMNAIALRAAPGGVNPDNWPIFSRLDEIAVPSLVIWGTLDFPHIQERGRAVAAMLPDAQGKELPGTAHLPSLEQPEAVTGWILDLVRRCL</sequence>
<dbReference type="GO" id="GO:0016020">
    <property type="term" value="C:membrane"/>
    <property type="evidence" value="ECO:0007669"/>
    <property type="project" value="TreeGrafter"/>
</dbReference>
<dbReference type="Gene3D" id="3.40.50.1820">
    <property type="entry name" value="alpha/beta hydrolase"/>
    <property type="match status" value="1"/>
</dbReference>
<dbReference type="EC" id="3.7.1.14" evidence="3"/>
<dbReference type="PANTHER" id="PTHR43798">
    <property type="entry name" value="MONOACYLGLYCEROL LIPASE"/>
    <property type="match status" value="1"/>
</dbReference>
<dbReference type="OrthoDB" id="9780765at2"/>
<feature type="domain" description="AB hydrolase-1" evidence="2">
    <location>
        <begin position="25"/>
        <end position="258"/>
    </location>
</feature>
<dbReference type="RefSeq" id="WP_129527551.1">
    <property type="nucleotide sequence ID" value="NZ_UFQB01000008.1"/>
</dbReference>
<gene>
    <name evidence="3" type="primary">mhpC_2</name>
    <name evidence="3" type="ORF">AGI3411_02338</name>
</gene>
<dbReference type="GO" id="GO:0016787">
    <property type="term" value="F:hydrolase activity"/>
    <property type="evidence" value="ECO:0007669"/>
    <property type="project" value="UniProtKB-KW"/>
</dbReference>
<dbReference type="PRINTS" id="PR00111">
    <property type="entry name" value="ABHYDROLASE"/>
</dbReference>
<dbReference type="InterPro" id="IPR000639">
    <property type="entry name" value="Epox_hydrolase-like"/>
</dbReference>
<name>A0A446CE08_9BURK</name>
<dbReference type="PRINTS" id="PR00412">
    <property type="entry name" value="EPOXHYDRLASE"/>
</dbReference>
<evidence type="ECO:0000313" key="3">
    <source>
        <dbReference type="EMBL" id="SSW66053.1"/>
    </source>
</evidence>
<dbReference type="InterPro" id="IPR000073">
    <property type="entry name" value="AB_hydrolase_1"/>
</dbReference>
<dbReference type="SUPFAM" id="SSF53474">
    <property type="entry name" value="alpha/beta-Hydrolases"/>
    <property type="match status" value="1"/>
</dbReference>
<dbReference type="EMBL" id="UFQB01000008">
    <property type="protein sequence ID" value="SSW66053.1"/>
    <property type="molecule type" value="Genomic_DNA"/>
</dbReference>
<dbReference type="AlphaFoldDB" id="A0A446CE08"/>
<keyword evidence="4" id="KW-1185">Reference proteome</keyword>
<dbReference type="Pfam" id="PF12697">
    <property type="entry name" value="Abhydrolase_6"/>
    <property type="match status" value="1"/>
</dbReference>
<evidence type="ECO:0000259" key="2">
    <source>
        <dbReference type="Pfam" id="PF12697"/>
    </source>
</evidence>
<dbReference type="InterPro" id="IPR050266">
    <property type="entry name" value="AB_hydrolase_sf"/>
</dbReference>
<dbReference type="Proteomes" id="UP000289184">
    <property type="component" value="Unassembled WGS sequence"/>
</dbReference>